<feature type="transmembrane region" description="Helical" evidence="1">
    <location>
        <begin position="291"/>
        <end position="309"/>
    </location>
</feature>
<keyword evidence="1" id="KW-1133">Transmembrane helix</keyword>
<evidence type="ECO:0000313" key="2">
    <source>
        <dbReference type="EMBL" id="CAE6498278.1"/>
    </source>
</evidence>
<proteinExistence type="predicted"/>
<keyword evidence="1" id="KW-0812">Transmembrane</keyword>
<name>A0A8H3CV66_9AGAM</name>
<dbReference type="Gene3D" id="2.60.120.260">
    <property type="entry name" value="Galactose-binding domain-like"/>
    <property type="match status" value="1"/>
</dbReference>
<reference evidence="2" key="1">
    <citation type="submission" date="2021-01" db="EMBL/GenBank/DDBJ databases">
        <authorList>
            <person name="Kaushik A."/>
        </authorList>
    </citation>
    <scope>NUCLEOTIDE SEQUENCE</scope>
    <source>
        <strain evidence="2">Type strain: AG8-Rh-89/</strain>
    </source>
</reference>
<dbReference type="Proteomes" id="UP000663850">
    <property type="component" value="Unassembled WGS sequence"/>
</dbReference>
<accession>A0A8H3CV66</accession>
<comment type="caution">
    <text evidence="2">The sequence shown here is derived from an EMBL/GenBank/DDBJ whole genome shotgun (WGS) entry which is preliminary data.</text>
</comment>
<keyword evidence="1" id="KW-0472">Membrane</keyword>
<evidence type="ECO:0000313" key="3">
    <source>
        <dbReference type="Proteomes" id="UP000663850"/>
    </source>
</evidence>
<dbReference type="AlphaFoldDB" id="A0A8H3CV66"/>
<sequence length="329" mass="35459">MTARAHEFLPPTISDVFSKYTIPNNLVPVLAALASYAYIVEQQFRMGAELHVFGLHSNRELVDWHAGLVLAWGHTIYGKVDGNMKLQLIRNGNEEAINPSGDILYTFPGNPTDDGLHQNLTIKVLEAANDARLTVNRAFINGSAFAAGYWPAEEWTLASNDGALKYTGFVQQQATAGLGSPTTYVSSTAGDKMSMQFNGSAVTIYGPCGPSSGLMHVNIDGQQDTINMTKPFQSDDCLLYQSPGIPASSIHTLEIDNVDGRTLAVNRLEFDRVLIVGNARTQVATLAGAKIAGIVVGVIVGVAALIILYSSRSSKSRKKFNKSFKVFCG</sequence>
<protein>
    <submittedName>
        <fullName evidence="2">Uncharacterized protein</fullName>
    </submittedName>
</protein>
<evidence type="ECO:0000256" key="1">
    <source>
        <dbReference type="SAM" id="Phobius"/>
    </source>
</evidence>
<gene>
    <name evidence="2" type="ORF">RDB_LOCUS92116</name>
</gene>
<dbReference type="EMBL" id="CAJMWZ010004957">
    <property type="protein sequence ID" value="CAE6498278.1"/>
    <property type="molecule type" value="Genomic_DNA"/>
</dbReference>
<organism evidence="2 3">
    <name type="scientific">Rhizoctonia solani</name>
    <dbReference type="NCBI Taxonomy" id="456999"/>
    <lineage>
        <taxon>Eukaryota</taxon>
        <taxon>Fungi</taxon>
        <taxon>Dikarya</taxon>
        <taxon>Basidiomycota</taxon>
        <taxon>Agaricomycotina</taxon>
        <taxon>Agaricomycetes</taxon>
        <taxon>Cantharellales</taxon>
        <taxon>Ceratobasidiaceae</taxon>
        <taxon>Rhizoctonia</taxon>
    </lineage>
</organism>